<sequence length="56" mass="6357">MESPHQQVLPINQVPFDRTVTRRTRALYTLRWSGGKFAALRSDDSSSIPNSSIDRP</sequence>
<dbReference type="EMBL" id="BGPR01084243">
    <property type="protein sequence ID" value="GBL94647.1"/>
    <property type="molecule type" value="Genomic_DNA"/>
</dbReference>
<comment type="caution">
    <text evidence="1">The sequence shown here is derived from an EMBL/GenBank/DDBJ whole genome shotgun (WGS) entry which is preliminary data.</text>
</comment>
<protein>
    <submittedName>
        <fullName evidence="1">Uncharacterized protein</fullName>
    </submittedName>
</protein>
<accession>A0A4Y2BQZ4</accession>
<keyword evidence="3" id="KW-1185">Reference proteome</keyword>
<evidence type="ECO:0000313" key="3">
    <source>
        <dbReference type="Proteomes" id="UP000499080"/>
    </source>
</evidence>
<gene>
    <name evidence="1" type="ORF">AVEN_204499_1</name>
    <name evidence="2" type="ORF">AVEN_271549_1</name>
</gene>
<dbReference type="Proteomes" id="UP000499080">
    <property type="component" value="Unassembled WGS sequence"/>
</dbReference>
<organism evidence="1 3">
    <name type="scientific">Araneus ventricosus</name>
    <name type="common">Orbweaver spider</name>
    <name type="synonym">Epeira ventricosa</name>
    <dbReference type="NCBI Taxonomy" id="182803"/>
    <lineage>
        <taxon>Eukaryota</taxon>
        <taxon>Metazoa</taxon>
        <taxon>Ecdysozoa</taxon>
        <taxon>Arthropoda</taxon>
        <taxon>Chelicerata</taxon>
        <taxon>Arachnida</taxon>
        <taxon>Araneae</taxon>
        <taxon>Araneomorphae</taxon>
        <taxon>Entelegynae</taxon>
        <taxon>Araneoidea</taxon>
        <taxon>Araneidae</taxon>
        <taxon>Araneus</taxon>
    </lineage>
</organism>
<dbReference type="AlphaFoldDB" id="A0A4Y2BQZ4"/>
<evidence type="ECO:0000313" key="1">
    <source>
        <dbReference type="EMBL" id="GBL94610.1"/>
    </source>
</evidence>
<proteinExistence type="predicted"/>
<dbReference type="EMBL" id="BGPR01084232">
    <property type="protein sequence ID" value="GBL94610.1"/>
    <property type="molecule type" value="Genomic_DNA"/>
</dbReference>
<name>A0A4Y2BQZ4_ARAVE</name>
<evidence type="ECO:0000313" key="2">
    <source>
        <dbReference type="EMBL" id="GBL94647.1"/>
    </source>
</evidence>
<feature type="non-terminal residue" evidence="1">
    <location>
        <position position="56"/>
    </location>
</feature>
<reference evidence="1 3" key="1">
    <citation type="journal article" date="2019" name="Sci. Rep.">
        <title>Orb-weaving spider Araneus ventricosus genome elucidates the spidroin gene catalogue.</title>
        <authorList>
            <person name="Kono N."/>
            <person name="Nakamura H."/>
            <person name="Ohtoshi R."/>
            <person name="Moran D.A.P."/>
            <person name="Shinohara A."/>
            <person name="Yoshida Y."/>
            <person name="Fujiwara M."/>
            <person name="Mori M."/>
            <person name="Tomita M."/>
            <person name="Arakawa K."/>
        </authorList>
    </citation>
    <scope>NUCLEOTIDE SEQUENCE [LARGE SCALE GENOMIC DNA]</scope>
</reference>